<evidence type="ECO:0008006" key="3">
    <source>
        <dbReference type="Google" id="ProtNLM"/>
    </source>
</evidence>
<dbReference type="STRING" id="981085.W9QTM0"/>
<dbReference type="PANTHER" id="PTHR48411">
    <property type="entry name" value="OS01G0948300 PROTEIN"/>
    <property type="match status" value="1"/>
</dbReference>
<dbReference type="AlphaFoldDB" id="W9QTM0"/>
<dbReference type="Proteomes" id="UP000030645">
    <property type="component" value="Unassembled WGS sequence"/>
</dbReference>
<name>W9QTM0_9ROSA</name>
<sequence length="311" mass="35304">MNLANPSNHRSSKKPQPNIRDLQFAKPSRYPLQLATQISYANHQTKISPSHSTPKSCRCAPLPNLTAQISLPPLIMVVLKYEKAFLRKAHSLNLSESRFARRGSGKAFPFSHINFFSKISPIERDEALAPVTCSTKQHRAPQAATLLLATFFFLPPNLCVSFSFESPPRIQISDRDEDFSDLELLQFFRLQGFNKSSNRIIRIEDLPLISRTGFKLHTSSTQGSARGLYLPLSILLKWRIKYVSRLQYLWDDIKKDDIEIPDFVKSHDGILEHRPLTDYGIEPDSFHLFDAPSTAYSFGTDGASREDISHC</sequence>
<gene>
    <name evidence="1" type="ORF">L484_017519</name>
</gene>
<organism evidence="1 2">
    <name type="scientific">Morus notabilis</name>
    <dbReference type="NCBI Taxonomy" id="981085"/>
    <lineage>
        <taxon>Eukaryota</taxon>
        <taxon>Viridiplantae</taxon>
        <taxon>Streptophyta</taxon>
        <taxon>Embryophyta</taxon>
        <taxon>Tracheophyta</taxon>
        <taxon>Spermatophyta</taxon>
        <taxon>Magnoliopsida</taxon>
        <taxon>eudicotyledons</taxon>
        <taxon>Gunneridae</taxon>
        <taxon>Pentapetalae</taxon>
        <taxon>rosids</taxon>
        <taxon>fabids</taxon>
        <taxon>Rosales</taxon>
        <taxon>Moraceae</taxon>
        <taxon>Moreae</taxon>
        <taxon>Morus</taxon>
    </lineage>
</organism>
<dbReference type="eggNOG" id="KOG2633">
    <property type="taxonomic scope" value="Eukaryota"/>
</dbReference>
<evidence type="ECO:0000313" key="2">
    <source>
        <dbReference type="Proteomes" id="UP000030645"/>
    </source>
</evidence>
<protein>
    <recommendedName>
        <fullName evidence="3">CRAL-TRIO domain-containing protein</fullName>
    </recommendedName>
</protein>
<dbReference type="EMBL" id="KE344155">
    <property type="protein sequence ID" value="EXB54082.1"/>
    <property type="molecule type" value="Genomic_DNA"/>
</dbReference>
<keyword evidence="2" id="KW-1185">Reference proteome</keyword>
<evidence type="ECO:0000313" key="1">
    <source>
        <dbReference type="EMBL" id="EXB54082.1"/>
    </source>
</evidence>
<proteinExistence type="predicted"/>
<dbReference type="PANTHER" id="PTHR48411:SF1">
    <property type="entry name" value="OS01G0948300 PROTEIN"/>
    <property type="match status" value="1"/>
</dbReference>
<reference evidence="2" key="1">
    <citation type="submission" date="2013-01" db="EMBL/GenBank/DDBJ databases">
        <title>Draft Genome Sequence of a Mulberry Tree, Morus notabilis C.K. Schneid.</title>
        <authorList>
            <person name="He N."/>
            <person name="Zhao S."/>
        </authorList>
    </citation>
    <scope>NUCLEOTIDE SEQUENCE</scope>
</reference>
<accession>W9QTM0</accession>